<dbReference type="PANTHER" id="PTHR37042">
    <property type="entry name" value="OUTER MEMBRANE PROTEIN RV1973"/>
    <property type="match status" value="1"/>
</dbReference>
<name>A0A7I7Y0Z6_9MYCO</name>
<dbReference type="EMBL" id="AP022612">
    <property type="protein sequence ID" value="BBZ35340.1"/>
    <property type="molecule type" value="Genomic_DNA"/>
</dbReference>
<reference evidence="5" key="1">
    <citation type="journal article" date="2019" name="Emerg. Microbes Infect.">
        <title>Comprehensive subspecies identification of 175 nontuberculous mycobacteria species based on 7547 genomic profiles.</title>
        <authorList>
            <person name="Matsumoto Y."/>
            <person name="Kinjo T."/>
            <person name="Motooka D."/>
            <person name="Nabeya D."/>
            <person name="Jung N."/>
            <person name="Uechi K."/>
            <person name="Horii T."/>
            <person name="Iida T."/>
            <person name="Fujita J."/>
            <person name="Nakamura S."/>
        </authorList>
    </citation>
    <scope>NUCLEOTIDE SEQUENCE [LARGE SCALE GENOMIC DNA]</scope>
    <source>
        <strain evidence="5">JCM 13671</strain>
    </source>
</reference>
<reference evidence="5" key="2">
    <citation type="submission" date="2020-02" db="EMBL/GenBank/DDBJ databases">
        <authorList>
            <person name="Matsumoto Y."/>
            <person name="Motooka D."/>
            <person name="Nakamura S."/>
        </authorList>
    </citation>
    <scope>NUCLEOTIDE SEQUENCE</scope>
    <source>
        <strain evidence="5">JCM 13671</strain>
    </source>
</reference>
<keyword evidence="2 4" id="KW-0472">Membrane</keyword>
<gene>
    <name evidence="5" type="ORF">MCNF_39450</name>
</gene>
<comment type="subcellular location">
    <subcellularLocation>
        <location evidence="1">Membrane</location>
    </subcellularLocation>
</comment>
<evidence type="ECO:0000256" key="1">
    <source>
        <dbReference type="ARBA" id="ARBA00004370"/>
    </source>
</evidence>
<accession>A0A7I7Y0Z6</accession>
<feature type="compositionally biased region" description="Acidic residues" evidence="3">
    <location>
        <begin position="7"/>
        <end position="19"/>
    </location>
</feature>
<feature type="region of interest" description="Disordered" evidence="3">
    <location>
        <begin position="1"/>
        <end position="32"/>
    </location>
</feature>
<keyword evidence="4" id="KW-0812">Transmembrane</keyword>
<dbReference type="Proteomes" id="UP000466931">
    <property type="component" value="Chromosome"/>
</dbReference>
<dbReference type="GO" id="GO:0016020">
    <property type="term" value="C:membrane"/>
    <property type="evidence" value="ECO:0007669"/>
    <property type="project" value="UniProtKB-SubCell"/>
</dbReference>
<evidence type="ECO:0000256" key="2">
    <source>
        <dbReference type="ARBA" id="ARBA00023136"/>
    </source>
</evidence>
<sequence>MSRDEVDTLDETVDVDATDSAETGAADEGSRPARAWPRRVLAGTIVAAFVALAGALGYTLYQQSELQRLQSEATATTRDYLTAMASFDYQNLAANKGTITQRSTPEFAKKYDEMVAALRDIVVTSKGVAAATAEHVAVEQFDGERATVVGFVDQQVTNVTAPQGNKQRYRMVVSLVRDGDRWLVDDVKTL</sequence>
<evidence type="ECO:0000313" key="6">
    <source>
        <dbReference type="Proteomes" id="UP000466931"/>
    </source>
</evidence>
<evidence type="ECO:0000313" key="5">
    <source>
        <dbReference type="EMBL" id="BBZ35340.1"/>
    </source>
</evidence>
<dbReference type="OrthoDB" id="4377606at2"/>
<keyword evidence="6" id="KW-1185">Reference proteome</keyword>
<dbReference type="RefSeq" id="WP_085149871.1">
    <property type="nucleotide sequence ID" value="NZ_AP022612.1"/>
</dbReference>
<proteinExistence type="predicted"/>
<evidence type="ECO:0000256" key="3">
    <source>
        <dbReference type="SAM" id="MobiDB-lite"/>
    </source>
</evidence>
<dbReference type="PANTHER" id="PTHR37042:SF4">
    <property type="entry name" value="OUTER MEMBRANE PROTEIN RV1973"/>
    <property type="match status" value="1"/>
</dbReference>
<evidence type="ECO:0000256" key="4">
    <source>
        <dbReference type="SAM" id="Phobius"/>
    </source>
</evidence>
<organism evidence="5 6">
    <name type="scientific">Mycolicibacterium confluentis</name>
    <dbReference type="NCBI Taxonomy" id="28047"/>
    <lineage>
        <taxon>Bacteria</taxon>
        <taxon>Bacillati</taxon>
        <taxon>Actinomycetota</taxon>
        <taxon>Actinomycetes</taxon>
        <taxon>Mycobacteriales</taxon>
        <taxon>Mycobacteriaceae</taxon>
        <taxon>Mycolicibacterium</taxon>
    </lineage>
</organism>
<protein>
    <submittedName>
        <fullName evidence="5">Uncharacterized protein</fullName>
    </submittedName>
</protein>
<feature type="transmembrane region" description="Helical" evidence="4">
    <location>
        <begin position="40"/>
        <end position="61"/>
    </location>
</feature>
<dbReference type="AlphaFoldDB" id="A0A7I7Y0Z6"/>
<keyword evidence="4" id="KW-1133">Transmembrane helix</keyword>